<dbReference type="OrthoDB" id="10349656at2759"/>
<sequence length="347" mass="39577">MSAVTRGRVPTLWTAEHEARLTHLRDQRDKVDETIDLLRQQMTIVDGMLETIADATLAAEEEEEERKAIENECAIEDSDEEDDDLTVICHSSADGDEDEGEDEEDLTAAEAVLYCPPLLAQILRHLSAATLFGIQRVNRAFLYTICTSSILRRNLLIDVVPNAETDLDRFATLSRLLESPKFMHAVQPLDFQPFGPTSLGISVKFGAAKKFHRQMRFKYLALARQQEQQLQQVSGQQQEEEEEYVKICLNWKDIIVPGPMQVIYHRWQPRVPMGFGHTIRDASLGELVEMAMAFLGHNWWMECDLETWVALREVTVWKGLIEKDSWALGKTKGGRQGVVRRRRALSV</sequence>
<evidence type="ECO:0000313" key="2">
    <source>
        <dbReference type="EMBL" id="PIA97782.1"/>
    </source>
</evidence>
<accession>A0A2G5HZX2</accession>
<dbReference type="Proteomes" id="UP000230605">
    <property type="component" value="Chromosome 2"/>
</dbReference>
<reference evidence="2 3" key="1">
    <citation type="submission" date="2015-10" db="EMBL/GenBank/DDBJ databases">
        <title>The cercosporin biosynthetic gene cluster was horizontally transferred to several fungal lineages and shown to be expanded in Cercospora beticola based on microsynteny with recipient genomes.</title>
        <authorList>
            <person name="De Jonge R."/>
            <person name="Ebert M.K."/>
            <person name="Suttle J.C."/>
            <person name="Jurick Ii W.M."/>
            <person name="Secor G.A."/>
            <person name="Thomma B.P."/>
            <person name="Van De Peer Y."/>
            <person name="Bolton M.D."/>
        </authorList>
    </citation>
    <scope>NUCLEOTIDE SEQUENCE [LARGE SCALE GENOMIC DNA]</scope>
    <source>
        <strain evidence="2 3">09-40</strain>
    </source>
</reference>
<gene>
    <name evidence="2" type="ORF">CB0940_05580</name>
</gene>
<evidence type="ECO:0000313" key="3">
    <source>
        <dbReference type="Proteomes" id="UP000230605"/>
    </source>
</evidence>
<comment type="caution">
    <text evidence="2">The sequence shown here is derived from an EMBL/GenBank/DDBJ whole genome shotgun (WGS) entry which is preliminary data.</text>
</comment>
<dbReference type="EMBL" id="LKMD01000102">
    <property type="protein sequence ID" value="PIA97782.1"/>
    <property type="molecule type" value="Genomic_DNA"/>
</dbReference>
<evidence type="ECO:0000256" key="1">
    <source>
        <dbReference type="SAM" id="Coils"/>
    </source>
</evidence>
<feature type="coiled-coil region" evidence="1">
    <location>
        <begin position="21"/>
        <end position="79"/>
    </location>
</feature>
<organism evidence="2 3">
    <name type="scientific">Cercospora beticola</name>
    <name type="common">Sugarbeet leaf spot fungus</name>
    <dbReference type="NCBI Taxonomy" id="122368"/>
    <lineage>
        <taxon>Eukaryota</taxon>
        <taxon>Fungi</taxon>
        <taxon>Dikarya</taxon>
        <taxon>Ascomycota</taxon>
        <taxon>Pezizomycotina</taxon>
        <taxon>Dothideomycetes</taxon>
        <taxon>Dothideomycetidae</taxon>
        <taxon>Mycosphaerellales</taxon>
        <taxon>Mycosphaerellaceae</taxon>
        <taxon>Cercospora</taxon>
    </lineage>
</organism>
<protein>
    <recommendedName>
        <fullName evidence="4">F-box domain-containing protein</fullName>
    </recommendedName>
</protein>
<evidence type="ECO:0008006" key="4">
    <source>
        <dbReference type="Google" id="ProtNLM"/>
    </source>
</evidence>
<dbReference type="AlphaFoldDB" id="A0A2G5HZX2"/>
<keyword evidence="1" id="KW-0175">Coiled coil</keyword>
<proteinExistence type="predicted"/>
<name>A0A2G5HZX2_CERBT</name>